<evidence type="ECO:0000256" key="9">
    <source>
        <dbReference type="ARBA" id="ARBA00048276"/>
    </source>
</evidence>
<keyword evidence="5" id="KW-0597">Phosphoprotein</keyword>
<dbReference type="AlphaFoldDB" id="A0A8J5ZPT4"/>
<evidence type="ECO:0000256" key="4">
    <source>
        <dbReference type="ARBA" id="ARBA00022490"/>
    </source>
</evidence>
<name>A0A8J5ZPT4_GALPY</name>
<dbReference type="EMBL" id="JAGFMF010012271">
    <property type="protein sequence ID" value="KAG8505097.1"/>
    <property type="molecule type" value="Genomic_DNA"/>
</dbReference>
<dbReference type="PANTHER" id="PTHR11377">
    <property type="entry name" value="N-MYRISTOYL TRANSFERASE"/>
    <property type="match status" value="1"/>
</dbReference>
<dbReference type="GO" id="GO:0004379">
    <property type="term" value="F:glycylpeptide N-tetradecanoyltransferase activity"/>
    <property type="evidence" value="ECO:0007669"/>
    <property type="project" value="UniProtKB-EC"/>
</dbReference>
<evidence type="ECO:0000256" key="10">
    <source>
        <dbReference type="RuleBase" id="RU000586"/>
    </source>
</evidence>
<keyword evidence="6 10" id="KW-0808">Transferase</keyword>
<dbReference type="InterPro" id="IPR016181">
    <property type="entry name" value="Acyl_CoA_acyltransferase"/>
</dbReference>
<dbReference type="PROSITE" id="PS00976">
    <property type="entry name" value="NMT_2"/>
    <property type="match status" value="1"/>
</dbReference>
<dbReference type="InterPro" id="IPR022677">
    <property type="entry name" value="NMT_C"/>
</dbReference>
<comment type="function">
    <text evidence="10">Adds a myristoyl group to the N-terminal glycine residue of certain cellular proteins.</text>
</comment>
<comment type="subcellular location">
    <subcellularLocation>
        <location evidence="2">Cytoplasm</location>
        <location evidence="2">Cytosol</location>
    </subcellularLocation>
    <subcellularLocation>
        <location evidence="1">Membrane</location>
        <topology evidence="1">Peripheral membrane protein</topology>
    </subcellularLocation>
</comment>
<accession>A0A8J5ZPT4</accession>
<comment type="caution">
    <text evidence="15">The sequence shown here is derived from an EMBL/GenBank/DDBJ whole genome shotgun (WGS) entry which is preliminary data.</text>
</comment>
<proteinExistence type="inferred from homology"/>
<reference evidence="15" key="1">
    <citation type="journal article" date="2021" name="Evol. Appl.">
        <title>The genome of the Pyrenean desman and the effects of bottlenecks and inbreeding on the genomic landscape of an endangered species.</title>
        <authorList>
            <person name="Escoda L."/>
            <person name="Castresana J."/>
        </authorList>
    </citation>
    <scope>NUCLEOTIDE SEQUENCE</scope>
    <source>
        <strain evidence="15">IBE-C5619</strain>
    </source>
</reference>
<evidence type="ECO:0000256" key="7">
    <source>
        <dbReference type="ARBA" id="ARBA00023136"/>
    </source>
</evidence>
<evidence type="ECO:0000313" key="15">
    <source>
        <dbReference type="EMBL" id="KAG8505097.1"/>
    </source>
</evidence>
<comment type="similarity">
    <text evidence="3 11">Belongs to the NMT family.</text>
</comment>
<dbReference type="Pfam" id="PF02799">
    <property type="entry name" value="NMT_C"/>
    <property type="match status" value="1"/>
</dbReference>
<dbReference type="OrthoDB" id="60315at2759"/>
<dbReference type="SUPFAM" id="SSF55729">
    <property type="entry name" value="Acyl-CoA N-acyltransferases (Nat)"/>
    <property type="match status" value="2"/>
</dbReference>
<evidence type="ECO:0000256" key="8">
    <source>
        <dbReference type="ARBA" id="ARBA00023315"/>
    </source>
</evidence>
<evidence type="ECO:0000259" key="13">
    <source>
        <dbReference type="Pfam" id="PF01233"/>
    </source>
</evidence>
<dbReference type="InterPro" id="IPR022678">
    <property type="entry name" value="NMT_CS"/>
</dbReference>
<evidence type="ECO:0000256" key="2">
    <source>
        <dbReference type="ARBA" id="ARBA00004514"/>
    </source>
</evidence>
<organism evidence="15 16">
    <name type="scientific">Galemys pyrenaicus</name>
    <name type="common">Iberian desman</name>
    <name type="synonym">Pyrenean desman</name>
    <dbReference type="NCBI Taxonomy" id="202257"/>
    <lineage>
        <taxon>Eukaryota</taxon>
        <taxon>Metazoa</taxon>
        <taxon>Chordata</taxon>
        <taxon>Craniata</taxon>
        <taxon>Vertebrata</taxon>
        <taxon>Euteleostomi</taxon>
        <taxon>Mammalia</taxon>
        <taxon>Eutheria</taxon>
        <taxon>Laurasiatheria</taxon>
        <taxon>Eulipotyphla</taxon>
        <taxon>Talpidae</taxon>
        <taxon>Galemys</taxon>
    </lineage>
</organism>
<evidence type="ECO:0000256" key="3">
    <source>
        <dbReference type="ARBA" id="ARBA00009469"/>
    </source>
</evidence>
<dbReference type="PANTHER" id="PTHR11377:SF7">
    <property type="entry name" value="GLYCYLPEPTIDE N-TETRADECANOYLTRANSFERASE 1"/>
    <property type="match status" value="1"/>
</dbReference>
<dbReference type="FunFam" id="3.40.630.170:FF:000001">
    <property type="entry name" value="Glycylpeptide N-tetradecanoyltransferase"/>
    <property type="match status" value="1"/>
</dbReference>
<evidence type="ECO:0000256" key="11">
    <source>
        <dbReference type="RuleBase" id="RU004178"/>
    </source>
</evidence>
<sequence length="570" mass="64389">MRRGGWLSQLKMADESETAVKPPAPQLPQMMEGNGNGHEHCSDCENEADNSYNRGITGGGNSFVAGVVSQAPEGFARVLLAVITSPSLRLLFSILGLSPANDTGAKKKKKKQKKKKEKGNEMESAQDQPVKMNSLPAERIQEIQKAIELFSVGQGPAKTMEEASKRSYQFWDTQPVPKLGEVVNTHGPVEPDKDNIRQDPYTLPQGFTWDALDLGDRGVLKELYTLLNENYVEDDDNMFRFDYSPEFLLWALRPPGWLPQWHCGVRVVSSRKLVGFISAIPANIHIYDTEKKMVEINFLCVHKKLRSKRVAPVLIREITRRVHLEGIFQAVYTAGVVLPKPVGTCRYWHRSLNPRKLIEVKFSHLSRNMTMQRTMKLYRLPEASGAPGICEGARMLTTPKTAGLRPMEKKDIPVVHQLLTRYLKQFHLTPVMSQEEVEHWFYPQENIIDTFVVENASGEVTDFLSFYTLPSTIMNHPTHKSLKAAYSFYNVHTQTPLLDLMSDALVLAKTKGFDVFNALDLMENKTFLEKLKFGIGDGNLQYYLYNWKCPSMGAEKVRVCCVQPPAKALG</sequence>
<evidence type="ECO:0000313" key="16">
    <source>
        <dbReference type="Proteomes" id="UP000700334"/>
    </source>
</evidence>
<feature type="region of interest" description="Disordered" evidence="12">
    <location>
        <begin position="13"/>
        <end position="41"/>
    </location>
</feature>
<keyword evidence="7" id="KW-0472">Membrane</keyword>
<dbReference type="PROSITE" id="PS00975">
    <property type="entry name" value="NMT_1"/>
    <property type="match status" value="1"/>
</dbReference>
<dbReference type="GO" id="GO:0016020">
    <property type="term" value="C:membrane"/>
    <property type="evidence" value="ECO:0007669"/>
    <property type="project" value="UniProtKB-SubCell"/>
</dbReference>
<dbReference type="EC" id="2.3.1.97" evidence="10"/>
<dbReference type="CDD" id="cd04301">
    <property type="entry name" value="NAT_SF"/>
    <property type="match status" value="1"/>
</dbReference>
<feature type="domain" description="Glycylpeptide N-tetradecanoyltransferase N-terminal" evidence="13">
    <location>
        <begin position="192"/>
        <end position="345"/>
    </location>
</feature>
<dbReference type="GO" id="GO:0005829">
    <property type="term" value="C:cytosol"/>
    <property type="evidence" value="ECO:0007669"/>
    <property type="project" value="UniProtKB-SubCell"/>
</dbReference>
<feature type="domain" description="Glycylpeptide N-tetradecanoyltransferase C-terminal" evidence="14">
    <location>
        <begin position="359"/>
        <end position="552"/>
    </location>
</feature>
<evidence type="ECO:0000259" key="14">
    <source>
        <dbReference type="Pfam" id="PF02799"/>
    </source>
</evidence>
<comment type="catalytic activity">
    <reaction evidence="9 10">
        <text>N-terminal glycyl-[protein] + tetradecanoyl-CoA = N-tetradecanoylglycyl-[protein] + CoA + H(+)</text>
        <dbReference type="Rhea" id="RHEA:15521"/>
        <dbReference type="Rhea" id="RHEA-COMP:12666"/>
        <dbReference type="Rhea" id="RHEA-COMP:12667"/>
        <dbReference type="ChEBI" id="CHEBI:15378"/>
        <dbReference type="ChEBI" id="CHEBI:57287"/>
        <dbReference type="ChEBI" id="CHEBI:57385"/>
        <dbReference type="ChEBI" id="CHEBI:64723"/>
        <dbReference type="ChEBI" id="CHEBI:133050"/>
        <dbReference type="EC" id="2.3.1.97"/>
    </reaction>
</comment>
<dbReference type="Pfam" id="PF01233">
    <property type="entry name" value="NMT"/>
    <property type="match status" value="1"/>
</dbReference>
<dbReference type="Gene3D" id="3.40.630.170">
    <property type="match status" value="1"/>
</dbReference>
<keyword evidence="8 10" id="KW-0012">Acyltransferase</keyword>
<evidence type="ECO:0000256" key="1">
    <source>
        <dbReference type="ARBA" id="ARBA00004170"/>
    </source>
</evidence>
<evidence type="ECO:0000256" key="5">
    <source>
        <dbReference type="ARBA" id="ARBA00022553"/>
    </source>
</evidence>
<keyword evidence="16" id="KW-1185">Reference proteome</keyword>
<feature type="compositionally biased region" description="Basic residues" evidence="12">
    <location>
        <begin position="106"/>
        <end position="117"/>
    </location>
</feature>
<keyword evidence="4" id="KW-0963">Cytoplasm</keyword>
<evidence type="ECO:0000256" key="12">
    <source>
        <dbReference type="SAM" id="MobiDB-lite"/>
    </source>
</evidence>
<feature type="region of interest" description="Disordered" evidence="12">
    <location>
        <begin position="101"/>
        <end position="130"/>
    </location>
</feature>
<gene>
    <name evidence="15" type="ORF">J0S82_005542</name>
</gene>
<dbReference type="Proteomes" id="UP000700334">
    <property type="component" value="Unassembled WGS sequence"/>
</dbReference>
<protein>
    <recommendedName>
        <fullName evidence="10">Glycylpeptide N-tetradecanoyltransferase</fullName>
        <ecNumber evidence="10">2.3.1.97</ecNumber>
    </recommendedName>
</protein>
<dbReference type="InterPro" id="IPR000903">
    <property type="entry name" value="NMT"/>
</dbReference>
<dbReference type="InterPro" id="IPR022676">
    <property type="entry name" value="NMT_N"/>
</dbReference>
<evidence type="ECO:0000256" key="6">
    <source>
        <dbReference type="ARBA" id="ARBA00022679"/>
    </source>
</evidence>